<dbReference type="Proteomes" id="UP000332933">
    <property type="component" value="Unassembled WGS sequence"/>
</dbReference>
<dbReference type="EMBL" id="VJMH01005169">
    <property type="protein sequence ID" value="KAF0699569.1"/>
    <property type="molecule type" value="Genomic_DNA"/>
</dbReference>
<protein>
    <submittedName>
        <fullName evidence="3">Aste57867_9875 protein</fullName>
    </submittedName>
</protein>
<accession>A0A485KPL3</accession>
<evidence type="ECO:0000256" key="1">
    <source>
        <dbReference type="SAM" id="MobiDB-lite"/>
    </source>
</evidence>
<feature type="region of interest" description="Disordered" evidence="1">
    <location>
        <begin position="66"/>
        <end position="99"/>
    </location>
</feature>
<proteinExistence type="predicted"/>
<evidence type="ECO:0000313" key="2">
    <source>
        <dbReference type="EMBL" id="KAF0699569.1"/>
    </source>
</evidence>
<feature type="compositionally biased region" description="Basic residues" evidence="1">
    <location>
        <begin position="80"/>
        <end position="97"/>
    </location>
</feature>
<dbReference type="EMBL" id="CAADRA010005190">
    <property type="protein sequence ID" value="VFT86754.1"/>
    <property type="molecule type" value="Genomic_DNA"/>
</dbReference>
<organism evidence="3 4">
    <name type="scientific">Aphanomyces stellatus</name>
    <dbReference type="NCBI Taxonomy" id="120398"/>
    <lineage>
        <taxon>Eukaryota</taxon>
        <taxon>Sar</taxon>
        <taxon>Stramenopiles</taxon>
        <taxon>Oomycota</taxon>
        <taxon>Saprolegniomycetes</taxon>
        <taxon>Saprolegniales</taxon>
        <taxon>Verrucalvaceae</taxon>
        <taxon>Aphanomyces</taxon>
    </lineage>
</organism>
<reference evidence="3 4" key="1">
    <citation type="submission" date="2019-03" db="EMBL/GenBank/DDBJ databases">
        <authorList>
            <person name="Gaulin E."/>
            <person name="Dumas B."/>
        </authorList>
    </citation>
    <scope>NUCLEOTIDE SEQUENCE [LARGE SCALE GENOMIC DNA]</scope>
    <source>
        <strain evidence="3">CBS 568.67</strain>
    </source>
</reference>
<reference evidence="2" key="2">
    <citation type="submission" date="2019-06" db="EMBL/GenBank/DDBJ databases">
        <title>Genomics analysis of Aphanomyces spp. identifies a new class of oomycete effector associated with host adaptation.</title>
        <authorList>
            <person name="Gaulin E."/>
        </authorList>
    </citation>
    <scope>NUCLEOTIDE SEQUENCE</scope>
    <source>
        <strain evidence="2">CBS 578.67</strain>
    </source>
</reference>
<dbReference type="AlphaFoldDB" id="A0A485KPL3"/>
<gene>
    <name evidence="3" type="primary">Aste57867_9875</name>
    <name evidence="2" type="ORF">As57867_009836</name>
    <name evidence="3" type="ORF">ASTE57867_9875</name>
</gene>
<evidence type="ECO:0000313" key="3">
    <source>
        <dbReference type="EMBL" id="VFT86754.1"/>
    </source>
</evidence>
<evidence type="ECO:0000313" key="4">
    <source>
        <dbReference type="Proteomes" id="UP000332933"/>
    </source>
</evidence>
<sequence length="173" mass="19450">MVKQTPRLELCSIQIQDVYDDAFAAAANDAVLYAANVDMDLDGEHAITEAFVKGLSLDDVKPFALSPTTEGGNSIPHISPTRKRTSRSPAQRPKRQRITPAKRVQLERDRVVHLKALLEDLTTKTVLRQARCIQANLRGQINSNRAWIERRLTHVPQYDREIVCAVAQGEFHV</sequence>
<keyword evidence="4" id="KW-1185">Reference proteome</keyword>
<name>A0A485KPL3_9STRA</name>